<reference evidence="2" key="1">
    <citation type="submission" date="2016-11" db="EMBL/GenBank/DDBJ databases">
        <authorList>
            <person name="Varghese N."/>
            <person name="Submissions S."/>
        </authorList>
    </citation>
    <scope>NUCLEOTIDE SEQUENCE [LARGE SCALE GENOMIC DNA]</scope>
    <source>
        <strain evidence="2">DSM 10349</strain>
    </source>
</reference>
<protein>
    <submittedName>
        <fullName evidence="1">Uncharacterized protein</fullName>
    </submittedName>
</protein>
<organism evidence="1 2">
    <name type="scientific">Desulforamulus aeronauticus DSM 10349</name>
    <dbReference type="NCBI Taxonomy" id="1121421"/>
    <lineage>
        <taxon>Bacteria</taxon>
        <taxon>Bacillati</taxon>
        <taxon>Bacillota</taxon>
        <taxon>Clostridia</taxon>
        <taxon>Eubacteriales</taxon>
        <taxon>Peptococcaceae</taxon>
        <taxon>Desulforamulus</taxon>
    </lineage>
</organism>
<dbReference type="RefSeq" id="WP_072912474.1">
    <property type="nucleotide sequence ID" value="NZ_FRAR01000010.1"/>
</dbReference>
<dbReference type="STRING" id="1121421.SAMN02745123_01459"/>
<dbReference type="Proteomes" id="UP000183997">
    <property type="component" value="Unassembled WGS sequence"/>
</dbReference>
<proteinExistence type="predicted"/>
<dbReference type="EMBL" id="FRAR01000010">
    <property type="protein sequence ID" value="SHK30900.1"/>
    <property type="molecule type" value="Genomic_DNA"/>
</dbReference>
<evidence type="ECO:0000313" key="2">
    <source>
        <dbReference type="Proteomes" id="UP000183997"/>
    </source>
</evidence>
<accession>A0A1M6RER9</accession>
<dbReference type="AlphaFoldDB" id="A0A1M6RER9"/>
<keyword evidence="2" id="KW-1185">Reference proteome</keyword>
<evidence type="ECO:0000313" key="1">
    <source>
        <dbReference type="EMBL" id="SHK30900.1"/>
    </source>
</evidence>
<gene>
    <name evidence="1" type="ORF">SAMN02745123_01459</name>
</gene>
<sequence>MKTWFVEDAGGGCQAFGEVVVLVCEETGEIYSARVPVTWNNKMSWEELVCQLMVELMQQAGATKEDQYLVCSGNIFHTYHKWLSEQGYNWQTHKMDGLAHDAAESSFHQMVVEAGFPEHIKLIERDYRSYYTDIEKWVSLHPERKKQYWKDREVRKKPALPRYLLKSTMNKARVCYGCNAVIPPFSPVVELKFRKDGRKFRYFFHPECCPVQPLKSTLHQIEVAWQEQTLTGILVPCPEEVPCAICDQLLEPGKKAFYAYHKNELICGHPECFKGTP</sequence>
<dbReference type="OrthoDB" id="1785151at2"/>
<name>A0A1M6RER9_9FIRM</name>